<feature type="coiled-coil region" evidence="5">
    <location>
        <begin position="415"/>
        <end position="442"/>
    </location>
</feature>
<dbReference type="InterPro" id="IPR025662">
    <property type="entry name" value="Sigma_54_int_dom_ATP-bd_1"/>
</dbReference>
<evidence type="ECO:0000256" key="6">
    <source>
        <dbReference type="SAM" id="MobiDB-lite"/>
    </source>
</evidence>
<evidence type="ECO:0000256" key="2">
    <source>
        <dbReference type="ARBA" id="ARBA00022741"/>
    </source>
</evidence>
<dbReference type="EMBL" id="BAMD01000075">
    <property type="protein sequence ID" value="GAF05236.1"/>
    <property type="molecule type" value="Genomic_DNA"/>
</dbReference>
<organism evidence="9 10">
    <name type="scientific">Saccharicrinis fermentans DSM 9555 = JCM 21142</name>
    <dbReference type="NCBI Taxonomy" id="869213"/>
    <lineage>
        <taxon>Bacteria</taxon>
        <taxon>Pseudomonadati</taxon>
        <taxon>Bacteroidota</taxon>
        <taxon>Bacteroidia</taxon>
        <taxon>Marinilabiliales</taxon>
        <taxon>Marinilabiliaceae</taxon>
        <taxon>Saccharicrinis</taxon>
    </lineage>
</organism>
<sequence length="844" mass="94665">MDFLNLNESVKTSVRIAQGIAREYGNSCYTPAHLLKAILHPEIGLKGFIQSLDKDIAYLEEWAEVRMDDAPRDGAVSELTATPEIAEVFEEADNIRLKWGLLEINPICVLTALSKPGVGFDANQLKSFPIRENEIYELFVQDSQTNAAIGNIISDDQGIENQTRVSIAKYCIDKTALALDLKIHATVRRDKETRMMMEILGRHRKPNVLITGDSGVGKTALVDGLAFNIAHNKVPSYLEGSTVYELDSGALIAGATYKGEIEDRLKNLIKEINQIDRAILFIDEIHVLLDPKQGNSGAAGILKPELSKGNLTVIGVTTIDEYRKLVEPDHAFSRRFEVLQIDEPDNQSAAFMLKSVLKHYTDYHKIDVQPEAIHDCVNLAKRYVKDRRLPDSAIDLLDRTMSAVKMVNETAPQDILELNKQMAEVEEAMEQTAEERANKLQMIYLSMQNKLSPVLLGVLTQEKDTNEIESYEEWYSYLSEALDKMGEFVKDKIEMVTGHEIAAIISNKTGIPIGKIQSGEKERLMNMENLLRRRVVGQDEALKSLVDAILESRSGMNKPGQPIGSFFLLGPTGTGKTELAKALAEILFNDEKAMIRFDMSEFKEEHSAALLYGAPPGYVGYEEGGMLVNKIRQQPYAVVLFDEIEKAHSSVYDIFLQIMDEGKLHDRLGKEGDFSNAIILFTSNVGSQWLMEQKEAGKKPTTTQIMDVMGQYFRPEYLARLSEIVPFSPISEDVLLKIFDIQFQNIVEVLDKKGIAIEVSEAAKRMLAHKGFTPKYGARQVNSIIRNYLRRPISKYLISNALSKNDTISVDIDEQEELTWKIHPSSTTNPKDISQNNDVLITTP</sequence>
<dbReference type="GO" id="GO:0005737">
    <property type="term" value="C:cytoplasm"/>
    <property type="evidence" value="ECO:0007669"/>
    <property type="project" value="TreeGrafter"/>
</dbReference>
<proteinExistence type="predicted"/>
<dbReference type="Pfam" id="PF02861">
    <property type="entry name" value="Clp_N"/>
    <property type="match status" value="1"/>
</dbReference>
<evidence type="ECO:0000256" key="4">
    <source>
        <dbReference type="ARBA" id="ARBA00023186"/>
    </source>
</evidence>
<keyword evidence="5" id="KW-0175">Coiled coil</keyword>
<dbReference type="InterPro" id="IPR027417">
    <property type="entry name" value="P-loop_NTPase"/>
</dbReference>
<dbReference type="Gene3D" id="1.10.8.60">
    <property type="match status" value="2"/>
</dbReference>
<keyword evidence="1" id="KW-0677">Repeat</keyword>
<dbReference type="PANTHER" id="PTHR11638">
    <property type="entry name" value="ATP-DEPENDENT CLP PROTEASE"/>
    <property type="match status" value="1"/>
</dbReference>
<dbReference type="InterPro" id="IPR041546">
    <property type="entry name" value="ClpA/ClpB_AAA_lid"/>
</dbReference>
<dbReference type="SUPFAM" id="SSF81923">
    <property type="entry name" value="Double Clp-N motif"/>
    <property type="match status" value="1"/>
</dbReference>
<dbReference type="eggNOG" id="COG0542">
    <property type="taxonomic scope" value="Bacteria"/>
</dbReference>
<feature type="domain" description="Clp ATPase C-terminal" evidence="8">
    <location>
        <begin position="730"/>
        <end position="820"/>
    </location>
</feature>
<dbReference type="InterPro" id="IPR001270">
    <property type="entry name" value="ClpA/B"/>
</dbReference>
<dbReference type="GO" id="GO:0034605">
    <property type="term" value="P:cellular response to heat"/>
    <property type="evidence" value="ECO:0007669"/>
    <property type="project" value="TreeGrafter"/>
</dbReference>
<reference evidence="9 10" key="1">
    <citation type="journal article" date="2014" name="Genome Announc.">
        <title>Draft Genome Sequence of Cytophaga fermentans JCM 21142T, a Facultative Anaerobe Isolated from Marine Mud.</title>
        <authorList>
            <person name="Starns D."/>
            <person name="Oshima K."/>
            <person name="Suda W."/>
            <person name="Iino T."/>
            <person name="Yuki M."/>
            <person name="Inoue J."/>
            <person name="Kitamura K."/>
            <person name="Iida T."/>
            <person name="Darby A."/>
            <person name="Hattori M."/>
            <person name="Ohkuma M."/>
        </authorList>
    </citation>
    <scope>NUCLEOTIDE SEQUENCE [LARGE SCALE GENOMIC DNA]</scope>
    <source>
        <strain evidence="9 10">JCM 21142</strain>
    </source>
</reference>
<name>W7YL32_9BACT</name>
<evidence type="ECO:0000256" key="3">
    <source>
        <dbReference type="ARBA" id="ARBA00022840"/>
    </source>
</evidence>
<dbReference type="GO" id="GO:0016887">
    <property type="term" value="F:ATP hydrolysis activity"/>
    <property type="evidence" value="ECO:0007669"/>
    <property type="project" value="InterPro"/>
</dbReference>
<protein>
    <submittedName>
        <fullName evidence="9">Chaperone protein ClpB</fullName>
    </submittedName>
</protein>
<dbReference type="OrthoDB" id="9803641at2"/>
<dbReference type="Pfam" id="PF07724">
    <property type="entry name" value="AAA_2"/>
    <property type="match status" value="1"/>
</dbReference>
<dbReference type="Pfam" id="PF00004">
    <property type="entry name" value="AAA"/>
    <property type="match status" value="1"/>
</dbReference>
<dbReference type="InterPro" id="IPR036628">
    <property type="entry name" value="Clp_N_dom_sf"/>
</dbReference>
<dbReference type="RefSeq" id="WP_044214131.1">
    <property type="nucleotide sequence ID" value="NZ_BAMD01000075.1"/>
</dbReference>
<dbReference type="InterPro" id="IPR019489">
    <property type="entry name" value="Clp_ATPase_C"/>
</dbReference>
<dbReference type="InterPro" id="IPR004176">
    <property type="entry name" value="Clp_R_N"/>
</dbReference>
<dbReference type="SUPFAM" id="SSF52540">
    <property type="entry name" value="P-loop containing nucleoside triphosphate hydrolases"/>
    <property type="match status" value="2"/>
</dbReference>
<dbReference type="SMART" id="SM01086">
    <property type="entry name" value="ClpB_D2-small"/>
    <property type="match status" value="1"/>
</dbReference>
<keyword evidence="4" id="KW-0143">Chaperone</keyword>
<dbReference type="InterPro" id="IPR003593">
    <property type="entry name" value="AAA+_ATPase"/>
</dbReference>
<evidence type="ECO:0000313" key="9">
    <source>
        <dbReference type="EMBL" id="GAF05236.1"/>
    </source>
</evidence>
<dbReference type="Proteomes" id="UP000019402">
    <property type="component" value="Unassembled WGS sequence"/>
</dbReference>
<accession>W7YL32</accession>
<dbReference type="Pfam" id="PF10431">
    <property type="entry name" value="ClpB_D2-small"/>
    <property type="match status" value="1"/>
</dbReference>
<dbReference type="STRING" id="869213.GCA_000517085_03855"/>
<dbReference type="CDD" id="cd00009">
    <property type="entry name" value="AAA"/>
    <property type="match status" value="1"/>
</dbReference>
<feature type="domain" description="AAA+ ATPase" evidence="7">
    <location>
        <begin position="562"/>
        <end position="713"/>
    </location>
</feature>
<dbReference type="InterPro" id="IPR050130">
    <property type="entry name" value="ClpA_ClpB"/>
</dbReference>
<keyword evidence="10" id="KW-1185">Reference proteome</keyword>
<dbReference type="PRINTS" id="PR00300">
    <property type="entry name" value="CLPPROTEASEA"/>
</dbReference>
<feature type="domain" description="AAA+ ATPase" evidence="7">
    <location>
        <begin position="204"/>
        <end position="342"/>
    </location>
</feature>
<feature type="region of interest" description="Disordered" evidence="6">
    <location>
        <begin position="824"/>
        <end position="844"/>
    </location>
</feature>
<evidence type="ECO:0000259" key="7">
    <source>
        <dbReference type="SMART" id="SM00382"/>
    </source>
</evidence>
<keyword evidence="2" id="KW-0547">Nucleotide-binding</keyword>
<dbReference type="SMART" id="SM00382">
    <property type="entry name" value="AAA"/>
    <property type="match status" value="2"/>
</dbReference>
<comment type="caution">
    <text evidence="9">The sequence shown here is derived from an EMBL/GenBank/DDBJ whole genome shotgun (WGS) entry which is preliminary data.</text>
</comment>
<dbReference type="Pfam" id="PF17871">
    <property type="entry name" value="AAA_lid_9"/>
    <property type="match status" value="1"/>
</dbReference>
<dbReference type="InterPro" id="IPR003959">
    <property type="entry name" value="ATPase_AAA_core"/>
</dbReference>
<dbReference type="GO" id="GO:0005524">
    <property type="term" value="F:ATP binding"/>
    <property type="evidence" value="ECO:0007669"/>
    <property type="project" value="UniProtKB-KW"/>
</dbReference>
<dbReference type="PROSITE" id="PS00675">
    <property type="entry name" value="SIGMA54_INTERACT_1"/>
    <property type="match status" value="1"/>
</dbReference>
<evidence type="ECO:0000259" key="8">
    <source>
        <dbReference type="SMART" id="SM01086"/>
    </source>
</evidence>
<dbReference type="Gene3D" id="3.40.50.300">
    <property type="entry name" value="P-loop containing nucleotide triphosphate hydrolases"/>
    <property type="match status" value="2"/>
</dbReference>
<dbReference type="AlphaFoldDB" id="W7YL32"/>
<dbReference type="FunFam" id="3.40.50.300:FF:000025">
    <property type="entry name" value="ATP-dependent Clp protease subunit"/>
    <property type="match status" value="1"/>
</dbReference>
<evidence type="ECO:0000313" key="10">
    <source>
        <dbReference type="Proteomes" id="UP000019402"/>
    </source>
</evidence>
<gene>
    <name evidence="9" type="ORF">JCM21142_93963</name>
</gene>
<dbReference type="CDD" id="cd19499">
    <property type="entry name" value="RecA-like_ClpB_Hsp104-like"/>
    <property type="match status" value="1"/>
</dbReference>
<dbReference type="Gene3D" id="1.10.1780.10">
    <property type="entry name" value="Clp, N-terminal domain"/>
    <property type="match status" value="1"/>
</dbReference>
<keyword evidence="3" id="KW-0067">ATP-binding</keyword>
<evidence type="ECO:0000256" key="1">
    <source>
        <dbReference type="ARBA" id="ARBA00022737"/>
    </source>
</evidence>
<evidence type="ECO:0000256" key="5">
    <source>
        <dbReference type="SAM" id="Coils"/>
    </source>
</evidence>
<dbReference type="PANTHER" id="PTHR11638:SF18">
    <property type="entry name" value="HEAT SHOCK PROTEIN 104"/>
    <property type="match status" value="1"/>
</dbReference>